<protein>
    <submittedName>
        <fullName evidence="1">Putative flagellar hook capping protein</fullName>
    </submittedName>
</protein>
<accession>A0A6M3LMI7</accession>
<keyword evidence="1" id="KW-0282">Flagellum</keyword>
<gene>
    <name evidence="1" type="ORF">MM415B03842_0009</name>
</gene>
<dbReference type="EMBL" id="MT143237">
    <property type="protein sequence ID" value="QJA94504.1"/>
    <property type="molecule type" value="Genomic_DNA"/>
</dbReference>
<proteinExistence type="predicted"/>
<dbReference type="Gene3D" id="2.60.40.1930">
    <property type="match status" value="1"/>
</dbReference>
<evidence type="ECO:0000313" key="1">
    <source>
        <dbReference type="EMBL" id="QJA94504.1"/>
    </source>
</evidence>
<dbReference type="AlphaFoldDB" id="A0A6M3LMI7"/>
<organism evidence="1">
    <name type="scientific">viral metagenome</name>
    <dbReference type="NCBI Taxonomy" id="1070528"/>
    <lineage>
        <taxon>unclassified sequences</taxon>
        <taxon>metagenomes</taxon>
        <taxon>organismal metagenomes</taxon>
    </lineage>
</organism>
<sequence length="91" mass="9849">MVFQKTETVVCSITVKSSGTLTSPATSMNIIITDPVGTAVVTSTGMTNDSTGVYHYDYTPASTVLRGTYRVQYKATDGARITIQEDEFDIE</sequence>
<name>A0A6M3LMI7_9ZZZZ</name>
<keyword evidence="1" id="KW-0966">Cell projection</keyword>
<keyword evidence="1" id="KW-0969">Cilium</keyword>
<reference evidence="1" key="1">
    <citation type="submission" date="2020-03" db="EMBL/GenBank/DDBJ databases">
        <title>The deep terrestrial virosphere.</title>
        <authorList>
            <person name="Holmfeldt K."/>
            <person name="Nilsson E."/>
            <person name="Simone D."/>
            <person name="Lopez-Fernandez M."/>
            <person name="Wu X."/>
            <person name="de Brujin I."/>
            <person name="Lundin D."/>
            <person name="Andersson A."/>
            <person name="Bertilsson S."/>
            <person name="Dopson M."/>
        </authorList>
    </citation>
    <scope>NUCLEOTIDE SEQUENCE</scope>
    <source>
        <strain evidence="1">MM415B03842</strain>
    </source>
</reference>